<keyword evidence="5" id="KW-1185">Reference proteome</keyword>
<protein>
    <submittedName>
        <fullName evidence="4">Actin-7-related</fullName>
    </submittedName>
</protein>
<dbReference type="Gene3D" id="3.90.640.10">
    <property type="entry name" value="Actin, Chain A, domain 4"/>
    <property type="match status" value="2"/>
</dbReference>
<dbReference type="PANTHER" id="PTHR11937">
    <property type="entry name" value="ACTIN"/>
    <property type="match status" value="1"/>
</dbReference>
<sequence>MNKQPVILDFGSRFVKTKTQGNDDPILIPSFVGFQRFHHMTFVDDKNGPSYGSKVAKYGSLFVQQSILNAGTIEDYDYFLEFLSHTLFNEEKEKEKENEKQLNIKESPLFVLNSLSFDRNLEQKERLCEIFFETFQAPSLIYSLSSPFNLNQGSGQTHNFTGISLEMGHSVTEIVPIIDGVPKYKTTKNNNNQNNNLYNFGGKNVNERLTKSINKSFFDFQFQTSNDLQIIERFKESNCFVNLKELNILQDFKKEIVFVFPNEQTRKIENNKILSDCCEPYFNSNLLPNNNNNNNNNKQNLPERMISIIKPFTFEHRHLLLQNIILSGGSSLIRNFDKRLEYELNNLLIKLIEEEQGQKENENRILPNLQCKINNHNKENQKFQQCLSLVNASSLLESQDSDFLKKFIQFQEWDEIGVNILKKKNKISFQNCLKVYKNEEQEKVTNQTEKQVQEQKKENEQKEDQEQKKGQEEEEYFSNYFLNKETINYSYKIITQPQKTYTEEEDDDENELINSRKQLFFDLGSSTIKVGFCGEDAPRAFFPTIVGSPKFVPLIVGVGQRDKFIGDEAQVRRGSLKLNKPIQRGIPVHWGYYEKLLHHTYYNELKVTPQEHLSYFSIHPRFPKKELGKINELLFENFEIKNSMFCLDNYLNLLTTGQQTGLMVSIGGEVTSIAPFYNSNIIESGIRKVNFGGRDVTNYLNKLISMSQYQATTESEFEIIRDIKEKSCFVSLNYLDDLQLSNSSTKLEFKYENPDVNKITLNKERFQASELLFQPSLDNLQIKPIHELIVESIMSCPIDFQKELFSNIYIFGGSTLLKNFTARLGTEIKKIIPKKIKIKLNAPLERKFSTWIGGSLFGDLLAKKNSLSLTVSNTDFYSDKDKNCFDHYYFKSTNNIFQNDHYNIGKSCYLSDFHKKIRFFEKDSHIMNGLKRKEQQQYLEKNVTLQKKLNSINEKSIKLNSVINDLNDTNKEYLLQLKKLKEEIKLNK</sequence>
<gene>
    <name evidence="4" type="ORF">M0813_17677</name>
</gene>
<evidence type="ECO:0000256" key="3">
    <source>
        <dbReference type="SAM" id="MobiDB-lite"/>
    </source>
</evidence>
<dbReference type="EMBL" id="JAOAOG010000114">
    <property type="protein sequence ID" value="KAJ6248342.1"/>
    <property type="molecule type" value="Genomic_DNA"/>
</dbReference>
<dbReference type="PROSITE" id="PS00406">
    <property type="entry name" value="ACTINS_1"/>
    <property type="match status" value="1"/>
</dbReference>
<dbReference type="InterPro" id="IPR004000">
    <property type="entry name" value="Actin"/>
</dbReference>
<dbReference type="Gene3D" id="3.30.420.40">
    <property type="match status" value="4"/>
</dbReference>
<organism evidence="4 5">
    <name type="scientific">Anaeramoeba flamelloides</name>
    <dbReference type="NCBI Taxonomy" id="1746091"/>
    <lineage>
        <taxon>Eukaryota</taxon>
        <taxon>Metamonada</taxon>
        <taxon>Anaeramoebidae</taxon>
        <taxon>Anaeramoeba</taxon>
    </lineage>
</organism>
<comment type="caution">
    <text evidence="4">The sequence shown here is derived from an EMBL/GenBank/DDBJ whole genome shotgun (WGS) entry which is preliminary data.</text>
</comment>
<dbReference type="SMART" id="SM00268">
    <property type="entry name" value="ACTIN"/>
    <property type="match status" value="2"/>
</dbReference>
<feature type="region of interest" description="Disordered" evidence="3">
    <location>
        <begin position="443"/>
        <end position="473"/>
    </location>
</feature>
<evidence type="ECO:0000313" key="5">
    <source>
        <dbReference type="Proteomes" id="UP001150062"/>
    </source>
</evidence>
<dbReference type="InterPro" id="IPR004001">
    <property type="entry name" value="Actin_CS"/>
</dbReference>
<dbReference type="Pfam" id="PF00022">
    <property type="entry name" value="Actin"/>
    <property type="match status" value="2"/>
</dbReference>
<feature type="coiled-coil region" evidence="2">
    <location>
        <begin position="935"/>
        <end position="983"/>
    </location>
</feature>
<keyword evidence="2" id="KW-0175">Coiled coil</keyword>
<dbReference type="Proteomes" id="UP001150062">
    <property type="component" value="Unassembled WGS sequence"/>
</dbReference>
<comment type="similarity">
    <text evidence="1">Belongs to the actin family.</text>
</comment>
<accession>A0ABQ8YUN5</accession>
<evidence type="ECO:0000256" key="1">
    <source>
        <dbReference type="RuleBase" id="RU000487"/>
    </source>
</evidence>
<reference evidence="4" key="1">
    <citation type="submission" date="2022-08" db="EMBL/GenBank/DDBJ databases">
        <title>Novel sulfate-reducing endosymbionts in the free-living metamonad Anaeramoeba.</title>
        <authorList>
            <person name="Jerlstrom-Hultqvist J."/>
            <person name="Cepicka I."/>
            <person name="Gallot-Lavallee L."/>
            <person name="Salas-Leiva D."/>
            <person name="Curtis B.A."/>
            <person name="Zahonova K."/>
            <person name="Pipaliya S."/>
            <person name="Dacks J."/>
            <person name="Roger A.J."/>
        </authorList>
    </citation>
    <scope>NUCLEOTIDE SEQUENCE</scope>
    <source>
        <strain evidence="4">Schooner1</strain>
    </source>
</reference>
<feature type="compositionally biased region" description="Basic and acidic residues" evidence="3">
    <location>
        <begin position="451"/>
        <end position="471"/>
    </location>
</feature>
<name>A0ABQ8YUN5_9EUKA</name>
<evidence type="ECO:0000313" key="4">
    <source>
        <dbReference type="EMBL" id="KAJ6248342.1"/>
    </source>
</evidence>
<dbReference type="SUPFAM" id="SSF53067">
    <property type="entry name" value="Actin-like ATPase domain"/>
    <property type="match status" value="4"/>
</dbReference>
<dbReference type="InterPro" id="IPR043129">
    <property type="entry name" value="ATPase_NBD"/>
</dbReference>
<dbReference type="PRINTS" id="PR00190">
    <property type="entry name" value="ACTIN"/>
</dbReference>
<proteinExistence type="inferred from homology"/>
<evidence type="ECO:0000256" key="2">
    <source>
        <dbReference type="SAM" id="Coils"/>
    </source>
</evidence>